<dbReference type="FunFam" id="3.30.70.270:FF:000026">
    <property type="entry name" value="Transposon Ty3-G Gag-Pol polyprotein"/>
    <property type="match status" value="1"/>
</dbReference>
<feature type="compositionally biased region" description="Polar residues" evidence="9">
    <location>
        <begin position="276"/>
        <end position="289"/>
    </location>
</feature>
<evidence type="ECO:0000313" key="13">
    <source>
        <dbReference type="EnsemblMetazoa" id="Aqu2.1.14444_001"/>
    </source>
</evidence>
<dbReference type="GO" id="GO:0015074">
    <property type="term" value="P:DNA integration"/>
    <property type="evidence" value="ECO:0007669"/>
    <property type="project" value="InterPro"/>
</dbReference>
<feature type="compositionally biased region" description="Acidic residues" evidence="9">
    <location>
        <begin position="1272"/>
        <end position="1285"/>
    </location>
</feature>
<dbReference type="FunCoup" id="A0A1X7TIE8">
    <property type="interactions" value="11"/>
</dbReference>
<organism evidence="13">
    <name type="scientific">Amphimedon queenslandica</name>
    <name type="common">Sponge</name>
    <dbReference type="NCBI Taxonomy" id="400682"/>
    <lineage>
        <taxon>Eukaryota</taxon>
        <taxon>Metazoa</taxon>
        <taxon>Porifera</taxon>
        <taxon>Demospongiae</taxon>
        <taxon>Heteroscleromorpha</taxon>
        <taxon>Haplosclerida</taxon>
        <taxon>Niphatidae</taxon>
        <taxon>Amphimedon</taxon>
    </lineage>
</organism>
<feature type="compositionally biased region" description="Pro residues" evidence="9">
    <location>
        <begin position="1289"/>
        <end position="1305"/>
    </location>
</feature>
<dbReference type="Proteomes" id="UP000007879">
    <property type="component" value="Unassembled WGS sequence"/>
</dbReference>
<feature type="region of interest" description="Disordered" evidence="9">
    <location>
        <begin position="1267"/>
        <end position="1325"/>
    </location>
</feature>
<dbReference type="InterPro" id="IPR041373">
    <property type="entry name" value="RT_RNaseH"/>
</dbReference>
<dbReference type="InterPro" id="IPR043128">
    <property type="entry name" value="Rev_trsase/Diguanyl_cyclase"/>
</dbReference>
<evidence type="ECO:0000256" key="1">
    <source>
        <dbReference type="ARBA" id="ARBA00012493"/>
    </source>
</evidence>
<dbReference type="GO" id="GO:0003676">
    <property type="term" value="F:nucleic acid binding"/>
    <property type="evidence" value="ECO:0007669"/>
    <property type="project" value="InterPro"/>
</dbReference>
<evidence type="ECO:0000256" key="4">
    <source>
        <dbReference type="ARBA" id="ARBA00022722"/>
    </source>
</evidence>
<dbReference type="SUPFAM" id="SSF56672">
    <property type="entry name" value="DNA/RNA polymerases"/>
    <property type="match status" value="1"/>
</dbReference>
<keyword evidence="14" id="KW-1185">Reference proteome</keyword>
<keyword evidence="8" id="KW-0479">Metal-binding</keyword>
<feature type="compositionally biased region" description="Basic and acidic residues" evidence="9">
    <location>
        <begin position="1316"/>
        <end position="1325"/>
    </location>
</feature>
<dbReference type="EnsemblMetazoa" id="XM_003390449.3">
    <property type="protein sequence ID" value="XP_003390497.2"/>
    <property type="gene ID" value="LOC100636849"/>
</dbReference>
<dbReference type="FunFam" id="3.30.420.10:FF:000063">
    <property type="entry name" value="Retrovirus-related Pol polyprotein from transposon 297-like Protein"/>
    <property type="match status" value="1"/>
</dbReference>
<keyword evidence="2" id="KW-0808">Transferase</keyword>
<feature type="region of interest" description="Disordered" evidence="9">
    <location>
        <begin position="252"/>
        <end position="305"/>
    </location>
</feature>
<dbReference type="Gene3D" id="4.10.60.10">
    <property type="entry name" value="Zinc finger, CCHC-type"/>
    <property type="match status" value="1"/>
</dbReference>
<dbReference type="FunFam" id="3.10.20.370:FF:000001">
    <property type="entry name" value="Retrovirus-related Pol polyprotein from transposon 17.6-like protein"/>
    <property type="match status" value="1"/>
</dbReference>
<keyword evidence="4" id="KW-0540">Nuclease</keyword>
<dbReference type="Gene3D" id="1.10.340.70">
    <property type="match status" value="1"/>
</dbReference>
<keyword evidence="3" id="KW-0548">Nucleotidyltransferase</keyword>
<evidence type="ECO:0000256" key="6">
    <source>
        <dbReference type="ARBA" id="ARBA00022801"/>
    </source>
</evidence>
<reference evidence="14" key="1">
    <citation type="journal article" date="2010" name="Nature">
        <title>The Amphimedon queenslandica genome and the evolution of animal complexity.</title>
        <authorList>
            <person name="Srivastava M."/>
            <person name="Simakov O."/>
            <person name="Chapman J."/>
            <person name="Fahey B."/>
            <person name="Gauthier M.E."/>
            <person name="Mitros T."/>
            <person name="Richards G.S."/>
            <person name="Conaco C."/>
            <person name="Dacre M."/>
            <person name="Hellsten U."/>
            <person name="Larroux C."/>
            <person name="Putnam N.H."/>
            <person name="Stanke M."/>
            <person name="Adamska M."/>
            <person name="Darling A."/>
            <person name="Degnan S.M."/>
            <person name="Oakley T.H."/>
            <person name="Plachetzki D.C."/>
            <person name="Zhai Y."/>
            <person name="Adamski M."/>
            <person name="Calcino A."/>
            <person name="Cummins S.F."/>
            <person name="Goodstein D.M."/>
            <person name="Harris C."/>
            <person name="Jackson D.J."/>
            <person name="Leys S.P."/>
            <person name="Shu S."/>
            <person name="Woodcroft B.J."/>
            <person name="Vervoort M."/>
            <person name="Kosik K.S."/>
            <person name="Manning G."/>
            <person name="Degnan B.M."/>
            <person name="Rokhsar D.S."/>
        </authorList>
    </citation>
    <scope>NUCLEOTIDE SEQUENCE [LARGE SCALE GENOMIC DNA]</scope>
</reference>
<feature type="domain" description="CCHC-type" evidence="10">
    <location>
        <begin position="236"/>
        <end position="251"/>
    </location>
</feature>
<evidence type="ECO:0000259" key="11">
    <source>
        <dbReference type="PROSITE" id="PS50878"/>
    </source>
</evidence>
<dbReference type="Gene3D" id="3.30.420.10">
    <property type="entry name" value="Ribonuclease H-like superfamily/Ribonuclease H"/>
    <property type="match status" value="1"/>
</dbReference>
<feature type="compositionally biased region" description="Polar residues" evidence="9">
    <location>
        <begin position="254"/>
        <end position="267"/>
    </location>
</feature>
<dbReference type="InterPro" id="IPR043502">
    <property type="entry name" value="DNA/RNA_pol_sf"/>
</dbReference>
<feature type="domain" description="Reverse transcriptase" evidence="11">
    <location>
        <begin position="483"/>
        <end position="661"/>
    </location>
</feature>
<dbReference type="PROSITE" id="PS50994">
    <property type="entry name" value="INTEGRASE"/>
    <property type="match status" value="1"/>
</dbReference>
<keyword evidence="7" id="KW-0695">RNA-directed DNA polymerase</keyword>
<dbReference type="SUPFAM" id="SSF53098">
    <property type="entry name" value="Ribonuclease H-like"/>
    <property type="match status" value="1"/>
</dbReference>
<protein>
    <recommendedName>
        <fullName evidence="1">RNA-directed DNA polymerase</fullName>
        <ecNumber evidence="1">2.7.7.49</ecNumber>
    </recommendedName>
</protein>
<dbReference type="Gene3D" id="2.40.70.10">
    <property type="entry name" value="Acid Proteases"/>
    <property type="match status" value="1"/>
</dbReference>
<dbReference type="InterPro" id="IPR036397">
    <property type="entry name" value="RNaseH_sf"/>
</dbReference>
<dbReference type="InterPro" id="IPR012337">
    <property type="entry name" value="RNaseH-like_sf"/>
</dbReference>
<dbReference type="PANTHER" id="PTHR37984:SF13">
    <property type="entry name" value="RIBONUCLEASE H"/>
    <property type="match status" value="1"/>
</dbReference>
<dbReference type="GO" id="GO:0003964">
    <property type="term" value="F:RNA-directed DNA polymerase activity"/>
    <property type="evidence" value="ECO:0007669"/>
    <property type="project" value="UniProtKB-KW"/>
</dbReference>
<dbReference type="PANTHER" id="PTHR37984">
    <property type="entry name" value="PROTEIN CBG26694"/>
    <property type="match status" value="1"/>
</dbReference>
<keyword evidence="8" id="KW-0862">Zinc</keyword>
<dbReference type="Pfam" id="PF00665">
    <property type="entry name" value="rve"/>
    <property type="match status" value="1"/>
</dbReference>
<feature type="compositionally biased region" description="Low complexity" evidence="9">
    <location>
        <begin position="196"/>
        <end position="212"/>
    </location>
</feature>
<dbReference type="Pfam" id="PF00078">
    <property type="entry name" value="RVT_1"/>
    <property type="match status" value="1"/>
</dbReference>
<dbReference type="eggNOG" id="KOG0017">
    <property type="taxonomic scope" value="Eukaryota"/>
</dbReference>
<feature type="compositionally biased region" description="Basic residues" evidence="9">
    <location>
        <begin position="182"/>
        <end position="191"/>
    </location>
</feature>
<reference evidence="13" key="2">
    <citation type="submission" date="2017-05" db="UniProtKB">
        <authorList>
            <consortium name="EnsemblMetazoa"/>
        </authorList>
    </citation>
    <scope>IDENTIFICATION</scope>
</reference>
<feature type="region of interest" description="Disordered" evidence="9">
    <location>
        <begin position="182"/>
        <end position="213"/>
    </location>
</feature>
<dbReference type="OrthoDB" id="775972at2759"/>
<dbReference type="SMART" id="SM00343">
    <property type="entry name" value="ZnF_C2HC"/>
    <property type="match status" value="2"/>
</dbReference>
<evidence type="ECO:0000256" key="2">
    <source>
        <dbReference type="ARBA" id="ARBA00022679"/>
    </source>
</evidence>
<dbReference type="Gene3D" id="3.10.20.370">
    <property type="match status" value="1"/>
</dbReference>
<dbReference type="GO" id="GO:0016787">
    <property type="term" value="F:hydrolase activity"/>
    <property type="evidence" value="ECO:0007669"/>
    <property type="project" value="UniProtKB-KW"/>
</dbReference>
<dbReference type="InParanoid" id="A0A1X7TIE8"/>
<dbReference type="InterPro" id="IPR000477">
    <property type="entry name" value="RT_dom"/>
</dbReference>
<dbReference type="PROSITE" id="PS50878">
    <property type="entry name" value="RT_POL"/>
    <property type="match status" value="1"/>
</dbReference>
<keyword evidence="8" id="KW-0863">Zinc-finger</keyword>
<dbReference type="CDD" id="cd01647">
    <property type="entry name" value="RT_LTR"/>
    <property type="match status" value="1"/>
</dbReference>
<dbReference type="InterPro" id="IPR041588">
    <property type="entry name" value="Integrase_H2C2"/>
</dbReference>
<evidence type="ECO:0000256" key="8">
    <source>
        <dbReference type="PROSITE-ProRule" id="PRU00047"/>
    </source>
</evidence>
<accession>A0A1X7TIE8</accession>
<dbReference type="InterPro" id="IPR001584">
    <property type="entry name" value="Integrase_cat-core"/>
</dbReference>
<evidence type="ECO:0000313" key="14">
    <source>
        <dbReference type="Proteomes" id="UP000007879"/>
    </source>
</evidence>
<evidence type="ECO:0000256" key="3">
    <source>
        <dbReference type="ARBA" id="ARBA00022695"/>
    </source>
</evidence>
<dbReference type="CDD" id="cd09274">
    <property type="entry name" value="RNase_HI_RT_Ty3"/>
    <property type="match status" value="1"/>
</dbReference>
<dbReference type="KEGG" id="aqu:100636849"/>
<dbReference type="GO" id="GO:0004519">
    <property type="term" value="F:endonuclease activity"/>
    <property type="evidence" value="ECO:0007669"/>
    <property type="project" value="UniProtKB-KW"/>
</dbReference>
<dbReference type="Pfam" id="PF17917">
    <property type="entry name" value="RT_RNaseH"/>
    <property type="match status" value="1"/>
</dbReference>
<dbReference type="Gene3D" id="3.30.70.270">
    <property type="match status" value="2"/>
</dbReference>
<dbReference type="FunFam" id="1.10.340.70:FF:000003">
    <property type="entry name" value="Protein CBG25708"/>
    <property type="match status" value="1"/>
</dbReference>
<dbReference type="EC" id="2.7.7.49" evidence="1"/>
<sequence>MSAHGKMGTFESARESWISYAERLDFYFLANGITEDETKKAIFITVVGTQTYSLLKSLLQPQTPRTASLDEMKSALEAHFSPKPSSIVQRYKFHTRIRKPTETVATYVAELRAIGEHCDFGDSLEEMIRDRLVCGINNARIQRRLLQEPSLTYKSAFEKAQAMELAAQDVANMTESKPVPVHHIRNKHGSSKHTTAAQHSGASQHSGGASSSTKVECYRCGGNHYATKCHFSQAECRACGKKGHLARVCRSSAKGLSQTSKQPQSGKSGPPRTGHHNSNPQFPTHSLNQEPHPSPPSSPETDYPLFTFHANTKPIVIAVQVNSSNLHMELDTGASLSLISEATYKSLLPVLPPLSPTSVVLTTYTGEKISPLGSVDVQVLYQSQEATLPLLVVAGEGPSLIGRNWLEHIKLNWSDIKLINSFSSLGAVLDSHAEVFRPQLGKLRDVTAKLFVKEDARPRFFRPRSVAHSLKEKVSEEIDRLQELGVITPVTHSEWAAPIVPILKGDGSIRLCGDYKVTVNPVLHVDTYPLPRIEDLFAALSGGKVFSKLDLKHAYLQVPLDEDSKKYTTINTPKGLFQYERLPFGVASAPSLFQRIMENLLRDLPQVSVYLDDILVTGRDTSDHLNNLHLVLQRLESAGLTLKKSKCTFAVPSVEYLGHVIDAQGLHPSESKVKAIRDAPSPTNITELKSFLGLLNYYHKFLPNLSTVLSPLHRLLRKDEKWKWTQEQENSFIQAKGLLHSSSLLVHYDPSKPLIISCDASPYGLGAILSHQMDDGSEMPIAFASRTLAPAEKRYSQLEKEALAIIFSVGKFHDYIYGRHFTLYSDHKPLQYLLNESKPLPTMASSRIQRWAITLSTYSYTIKHKPGKQLSHADALSRLPLSDQPSLVPQPQDVVLLFNHLSETTVSAASIKRETDKDPCLSRLRNLLVTGNHIPTDCQEFQPFIRIMTELSVTDGCVLRGSRVIVPSSLHSMILSQLHDTHPGINRMKSLARCYVWWPGIDKQIEDVVAKCQICQENRSAPPQAIVHPWECPKAPWVRVHVDHAGPFMGHYFLILVDAYSRWIDVHMVPSITTEATIKVLRQIFSIHGLPEQLVSDNGPAFASHDFNEFMKRNGIRHSLTAPYHPRSNGLAERAVQTFKSTIKKLEGPLLDRIPRFLLQYRITPQTTTGQSPAELLMGRRLRTIFDLMHPDLSKKVHAKQDNSTSSHKPVRSFKVGDKLFAKNFSGSPKWLPVVVTKVTGPLSYLVETTNGIVMKRHIDQLRSRHITMDNDDRDPDDELDECDDFPMTIPPPPLRPPVPIPREPPPLRRSSRPRTQRDRGPYVC</sequence>
<evidence type="ECO:0000259" key="12">
    <source>
        <dbReference type="PROSITE" id="PS50994"/>
    </source>
</evidence>
<name>A0A1X7TIE8_AMPQE</name>
<dbReference type="InterPro" id="IPR021109">
    <property type="entry name" value="Peptidase_aspartic_dom_sf"/>
</dbReference>
<proteinExistence type="predicted"/>
<dbReference type="InterPro" id="IPR001878">
    <property type="entry name" value="Znf_CCHC"/>
</dbReference>
<evidence type="ECO:0000256" key="5">
    <source>
        <dbReference type="ARBA" id="ARBA00022759"/>
    </source>
</evidence>
<dbReference type="PROSITE" id="PS50158">
    <property type="entry name" value="ZF_CCHC"/>
    <property type="match status" value="1"/>
</dbReference>
<keyword evidence="6" id="KW-0378">Hydrolase</keyword>
<feature type="domain" description="Integrase catalytic" evidence="12">
    <location>
        <begin position="1032"/>
        <end position="1181"/>
    </location>
</feature>
<evidence type="ECO:0000256" key="7">
    <source>
        <dbReference type="ARBA" id="ARBA00022918"/>
    </source>
</evidence>
<evidence type="ECO:0000259" key="10">
    <source>
        <dbReference type="PROSITE" id="PS50158"/>
    </source>
</evidence>
<dbReference type="Gene3D" id="3.10.10.10">
    <property type="entry name" value="HIV Type 1 Reverse Transcriptase, subunit A, domain 1"/>
    <property type="match status" value="1"/>
</dbReference>
<gene>
    <name evidence="13" type="primary">100636849</name>
</gene>
<dbReference type="InterPro" id="IPR050951">
    <property type="entry name" value="Retrovirus_Pol_polyprotein"/>
</dbReference>
<keyword evidence="5" id="KW-0255">Endonuclease</keyword>
<dbReference type="SUPFAM" id="SSF50630">
    <property type="entry name" value="Acid proteases"/>
    <property type="match status" value="1"/>
</dbReference>
<evidence type="ECO:0000256" key="9">
    <source>
        <dbReference type="SAM" id="MobiDB-lite"/>
    </source>
</evidence>
<dbReference type="Pfam" id="PF17921">
    <property type="entry name" value="Integrase_H2C2"/>
    <property type="match status" value="1"/>
</dbReference>
<dbReference type="GO" id="GO:0008270">
    <property type="term" value="F:zinc ion binding"/>
    <property type="evidence" value="ECO:0007669"/>
    <property type="project" value="UniProtKB-KW"/>
</dbReference>
<dbReference type="EnsemblMetazoa" id="Aqu2.1.14444_001">
    <property type="protein sequence ID" value="Aqu2.1.14444_001"/>
    <property type="gene ID" value="Aqu2.1.14444"/>
</dbReference>